<organism evidence="4 5">
    <name type="scientific">Iningainema tapete BLCC-T55</name>
    <dbReference type="NCBI Taxonomy" id="2748662"/>
    <lineage>
        <taxon>Bacteria</taxon>
        <taxon>Bacillati</taxon>
        <taxon>Cyanobacteriota</taxon>
        <taxon>Cyanophyceae</taxon>
        <taxon>Nostocales</taxon>
        <taxon>Scytonemataceae</taxon>
        <taxon>Iningainema tapete</taxon>
    </lineage>
</organism>
<feature type="domain" description="Leucine-binding protein" evidence="3">
    <location>
        <begin position="39"/>
        <end position="390"/>
    </location>
</feature>
<proteinExistence type="inferred from homology"/>
<protein>
    <submittedName>
        <fullName evidence="4">Branched-chain amino acid ABC transporter substrate-binding protein</fullName>
    </submittedName>
</protein>
<evidence type="ECO:0000256" key="2">
    <source>
        <dbReference type="ARBA" id="ARBA00022729"/>
    </source>
</evidence>
<dbReference type="InterPro" id="IPR028081">
    <property type="entry name" value="Leu-bd"/>
</dbReference>
<comment type="similarity">
    <text evidence="1">Belongs to the leucine-binding protein family.</text>
</comment>
<dbReference type="Proteomes" id="UP000629098">
    <property type="component" value="Unassembled WGS sequence"/>
</dbReference>
<keyword evidence="5" id="KW-1185">Reference proteome</keyword>
<dbReference type="CDD" id="cd06342">
    <property type="entry name" value="PBP1_ABC_LIVBP-like"/>
    <property type="match status" value="1"/>
</dbReference>
<dbReference type="PANTHER" id="PTHR47151">
    <property type="entry name" value="LEU/ILE/VAL-BINDING ABC TRANSPORTER SUBUNIT"/>
    <property type="match status" value="1"/>
</dbReference>
<dbReference type="RefSeq" id="WP_190834244.1">
    <property type="nucleotide sequence ID" value="NZ_CAWPPI010000083.1"/>
</dbReference>
<comment type="caution">
    <text evidence="4">The sequence shown here is derived from an EMBL/GenBank/DDBJ whole genome shotgun (WGS) entry which is preliminary data.</text>
</comment>
<reference evidence="4" key="1">
    <citation type="submission" date="2020-09" db="EMBL/GenBank/DDBJ databases">
        <title>Iningainema tapete sp. nov. (Scytonemataceae, Cyanobacteria) from greenhouses in central Florida (USA) produces two types of nodularin with biosynthetic potential for microcystin-LR and anabaenopeptins.</title>
        <authorList>
            <person name="Berthold D.E."/>
            <person name="Lefler F.W."/>
            <person name="Huang I.-S."/>
            <person name="Abdulla H."/>
            <person name="Zimba P.V."/>
            <person name="Laughinghouse H.D. IV."/>
        </authorList>
    </citation>
    <scope>NUCLEOTIDE SEQUENCE</scope>
    <source>
        <strain evidence="4">BLCCT55</strain>
    </source>
</reference>
<dbReference type="SUPFAM" id="SSF53822">
    <property type="entry name" value="Periplasmic binding protein-like I"/>
    <property type="match status" value="1"/>
</dbReference>
<dbReference type="InterPro" id="IPR028082">
    <property type="entry name" value="Peripla_BP_I"/>
</dbReference>
<gene>
    <name evidence="4" type="ORF">ICL16_27020</name>
</gene>
<evidence type="ECO:0000259" key="3">
    <source>
        <dbReference type="Pfam" id="PF13458"/>
    </source>
</evidence>
<evidence type="ECO:0000313" key="5">
    <source>
        <dbReference type="Proteomes" id="UP000629098"/>
    </source>
</evidence>
<name>A0A8J6XFD5_9CYAN</name>
<dbReference type="PANTHER" id="PTHR47151:SF2">
    <property type="entry name" value="AMINO ACID BINDING PROTEIN"/>
    <property type="match status" value="1"/>
</dbReference>
<evidence type="ECO:0000313" key="4">
    <source>
        <dbReference type="EMBL" id="MBD2775610.1"/>
    </source>
</evidence>
<evidence type="ECO:0000256" key="1">
    <source>
        <dbReference type="ARBA" id="ARBA00010062"/>
    </source>
</evidence>
<dbReference type="Pfam" id="PF13458">
    <property type="entry name" value="Peripla_BP_6"/>
    <property type="match status" value="1"/>
</dbReference>
<sequence length="415" mass="44161">MNINVTVCGLVALATSLTSGCQQLKSSNLAVGNSSTNTVKIFSSLPLTGSSAVQTQSIVNGIKQAIAQESTVCNHKLKIEYEVNDNASAASGALDDSAQVSAHANKAVADSSVVAFIGPYSSGAAKLVVPVLNQANLLIVSPASTYPGLTKQGLGESREPSIYYPTGKRNYARVVPTDDIQGKVAANWAKSLGVKKVYILDDQSLYGKGLANVFEATAKELGLQVLGREGIDSRASNYRALMTKIRATQPDLVYFGGPTQSNASQVVKDMRDVGMTKELVKFMGPDGIFDRAFVDGASTAAEGVYATFGGVSPRELTGVGKTWYESYKQKFNQEPEAYAAYGYEAAMVVLNGVNQVCKNDRVAIKNAVLGTKNFSGVLGKWSFDSNGDTTLTKMSGNFVKNGRWQFVSVLQANYK</sequence>
<keyword evidence="2" id="KW-0732">Signal</keyword>
<dbReference type="EMBL" id="JACXAE010000083">
    <property type="protein sequence ID" value="MBD2775610.1"/>
    <property type="molecule type" value="Genomic_DNA"/>
</dbReference>
<dbReference type="Gene3D" id="3.40.50.2300">
    <property type="match status" value="2"/>
</dbReference>
<dbReference type="AlphaFoldDB" id="A0A8J6XFD5"/>
<accession>A0A8J6XFD5</accession>